<dbReference type="AlphaFoldDB" id="A0A2G6KDG9"/>
<organism evidence="21 22">
    <name type="scientific">candidate division KSB3 bacterium</name>
    <dbReference type="NCBI Taxonomy" id="2044937"/>
    <lineage>
        <taxon>Bacteria</taxon>
        <taxon>candidate division KSB3</taxon>
    </lineage>
</organism>
<keyword evidence="14 17" id="KW-0324">Glycolysis</keyword>
<dbReference type="FunFam" id="3.20.20.60:FF:000001">
    <property type="entry name" value="Pyruvate kinase"/>
    <property type="match status" value="1"/>
</dbReference>
<dbReference type="GO" id="GO:0016301">
    <property type="term" value="F:kinase activity"/>
    <property type="evidence" value="ECO:0007669"/>
    <property type="project" value="UniProtKB-KW"/>
</dbReference>
<comment type="cofactor">
    <cofactor evidence="1">
        <name>Mg(2+)</name>
        <dbReference type="ChEBI" id="CHEBI:18420"/>
    </cofactor>
</comment>
<evidence type="ECO:0000256" key="7">
    <source>
        <dbReference type="ARBA" id="ARBA00022679"/>
    </source>
</evidence>
<evidence type="ECO:0000256" key="13">
    <source>
        <dbReference type="ARBA" id="ARBA00022958"/>
    </source>
</evidence>
<feature type="domain" description="PEP-utilising enzyme mobile" evidence="19">
    <location>
        <begin position="511"/>
        <end position="579"/>
    </location>
</feature>
<dbReference type="GO" id="GO:0004743">
    <property type="term" value="F:pyruvate kinase activity"/>
    <property type="evidence" value="ECO:0007669"/>
    <property type="project" value="UniProtKB-UniRule"/>
</dbReference>
<dbReference type="SUPFAM" id="SSF51621">
    <property type="entry name" value="Phosphoenolpyruvate/pyruvate domain"/>
    <property type="match status" value="1"/>
</dbReference>
<evidence type="ECO:0000256" key="5">
    <source>
        <dbReference type="ARBA" id="ARBA00008663"/>
    </source>
</evidence>
<dbReference type="NCBIfam" id="NF004978">
    <property type="entry name" value="PRK06354.1"/>
    <property type="match status" value="1"/>
</dbReference>
<dbReference type="PANTHER" id="PTHR11817">
    <property type="entry name" value="PYRUVATE KINASE"/>
    <property type="match status" value="1"/>
</dbReference>
<dbReference type="InterPro" id="IPR040442">
    <property type="entry name" value="Pyrv_kinase-like_dom_sf"/>
</dbReference>
<dbReference type="InterPro" id="IPR036918">
    <property type="entry name" value="Pyrv_Knase_C_sf"/>
</dbReference>
<evidence type="ECO:0000313" key="22">
    <source>
        <dbReference type="Proteomes" id="UP000230821"/>
    </source>
</evidence>
<comment type="caution">
    <text evidence="21">The sequence shown here is derived from an EMBL/GenBank/DDBJ whole genome shotgun (WGS) entry which is preliminary data.</text>
</comment>
<dbReference type="Pfam" id="PF00391">
    <property type="entry name" value="PEP-utilizers"/>
    <property type="match status" value="1"/>
</dbReference>
<evidence type="ECO:0000256" key="2">
    <source>
        <dbReference type="ARBA" id="ARBA00001958"/>
    </source>
</evidence>
<feature type="domain" description="Pyruvate kinase C-terminal" evidence="20">
    <location>
        <begin position="361"/>
        <end position="473"/>
    </location>
</feature>
<dbReference type="GO" id="GO:0030955">
    <property type="term" value="F:potassium ion binding"/>
    <property type="evidence" value="ECO:0007669"/>
    <property type="project" value="UniProtKB-UniRule"/>
</dbReference>
<dbReference type="Gene3D" id="2.40.33.10">
    <property type="entry name" value="PK beta-barrel domain-like"/>
    <property type="match status" value="1"/>
</dbReference>
<evidence type="ECO:0000256" key="4">
    <source>
        <dbReference type="ARBA" id="ARBA00006237"/>
    </source>
</evidence>
<accession>A0A2G6KDG9</accession>
<dbReference type="FunFam" id="2.40.33.10:FF:000001">
    <property type="entry name" value="Pyruvate kinase"/>
    <property type="match status" value="1"/>
</dbReference>
<dbReference type="EC" id="2.7.1.40" evidence="6 16"/>
<dbReference type="PRINTS" id="PR01050">
    <property type="entry name" value="PYRUVTKNASE"/>
</dbReference>
<dbReference type="UniPathway" id="UPA00109">
    <property type="reaction ID" value="UER00188"/>
</dbReference>
<evidence type="ECO:0000256" key="8">
    <source>
        <dbReference type="ARBA" id="ARBA00022723"/>
    </source>
</evidence>
<evidence type="ECO:0000256" key="14">
    <source>
        <dbReference type="ARBA" id="ARBA00023152"/>
    </source>
</evidence>
<evidence type="ECO:0000259" key="19">
    <source>
        <dbReference type="Pfam" id="PF00391"/>
    </source>
</evidence>
<dbReference type="InterPro" id="IPR011037">
    <property type="entry name" value="Pyrv_Knase-like_insert_dom_sf"/>
</dbReference>
<dbReference type="Gene3D" id="3.50.30.10">
    <property type="entry name" value="Phosphohistidine domain"/>
    <property type="match status" value="1"/>
</dbReference>
<evidence type="ECO:0000256" key="17">
    <source>
        <dbReference type="RuleBase" id="RU000504"/>
    </source>
</evidence>
<dbReference type="SUPFAM" id="SSF52935">
    <property type="entry name" value="PK C-terminal domain-like"/>
    <property type="match status" value="1"/>
</dbReference>
<evidence type="ECO:0000256" key="16">
    <source>
        <dbReference type="NCBIfam" id="TIGR01064"/>
    </source>
</evidence>
<dbReference type="GO" id="GO:0000287">
    <property type="term" value="F:magnesium ion binding"/>
    <property type="evidence" value="ECO:0007669"/>
    <property type="project" value="UniProtKB-UniRule"/>
</dbReference>
<proteinExistence type="inferred from homology"/>
<dbReference type="EMBL" id="PDSK01000095">
    <property type="protein sequence ID" value="PIE33723.1"/>
    <property type="molecule type" value="Genomic_DNA"/>
</dbReference>
<dbReference type="Gene3D" id="3.20.20.60">
    <property type="entry name" value="Phosphoenolpyruvate-binding domains"/>
    <property type="match status" value="1"/>
</dbReference>
<name>A0A2G6KDG9_9BACT</name>
<dbReference type="InterPro" id="IPR015795">
    <property type="entry name" value="Pyrv_Knase_C"/>
</dbReference>
<keyword evidence="12 17" id="KW-0460">Magnesium</keyword>
<dbReference type="InterPro" id="IPR008279">
    <property type="entry name" value="PEP-util_enz_mobile_dom"/>
</dbReference>
<dbReference type="SUPFAM" id="SSF52009">
    <property type="entry name" value="Phosphohistidine domain"/>
    <property type="match status" value="1"/>
</dbReference>
<comment type="catalytic activity">
    <reaction evidence="17">
        <text>pyruvate + ATP = phosphoenolpyruvate + ADP + H(+)</text>
        <dbReference type="Rhea" id="RHEA:18157"/>
        <dbReference type="ChEBI" id="CHEBI:15361"/>
        <dbReference type="ChEBI" id="CHEBI:15378"/>
        <dbReference type="ChEBI" id="CHEBI:30616"/>
        <dbReference type="ChEBI" id="CHEBI:58702"/>
        <dbReference type="ChEBI" id="CHEBI:456216"/>
        <dbReference type="EC" id="2.7.1.40"/>
    </reaction>
</comment>
<evidence type="ECO:0000259" key="18">
    <source>
        <dbReference type="Pfam" id="PF00224"/>
    </source>
</evidence>
<comment type="pathway">
    <text evidence="3 17">Carbohydrate degradation; glycolysis; pyruvate from D-glyceraldehyde 3-phosphate: step 5/5.</text>
</comment>
<evidence type="ECO:0000256" key="1">
    <source>
        <dbReference type="ARBA" id="ARBA00001946"/>
    </source>
</evidence>
<dbReference type="Gene3D" id="3.40.1380.20">
    <property type="entry name" value="Pyruvate kinase, C-terminal domain"/>
    <property type="match status" value="1"/>
</dbReference>
<evidence type="ECO:0000256" key="15">
    <source>
        <dbReference type="ARBA" id="ARBA00023317"/>
    </source>
</evidence>
<evidence type="ECO:0000256" key="10">
    <source>
        <dbReference type="ARBA" id="ARBA00022777"/>
    </source>
</evidence>
<evidence type="ECO:0000256" key="11">
    <source>
        <dbReference type="ARBA" id="ARBA00022840"/>
    </source>
</evidence>
<sequence length="590" mass="64564">MILRKTKIVCTIGPAVREPLLIQQLLLNGMNIARFNFSHGDHAYHQESMAMVREASLQTGIPVALLLDTKGPEIRTGHMKDDRSIQLITGKHLILTTDDVAGTEECISISYKSLPLEISSGKHIYIADGVIDLEVESIQGHDIHCLIRQGGTIGSRKNVNVIGVRTALPAMTEKDELDILFGIEQEVDFIAASFIRKSSDILEIRKILDTHQAKIHIVAKIEDEEGVENIDGIINVSNGIMIARGDLGVQLSIEEIPLVQKRIIEKCHAANKPVITATQMLDSMIHNPRPTRAEASDVANAIFDGTDAVMLSGETASGAYPVQAVHTMHKIAVAVENSREYPQKMKSTAGDTYTENDIATAIARSAFFVADEIRASAIITPTLSGNTPKRISKYRPRQNIIAVTPSETVRRNLLLYWGIHPIITTQVSSSDAVTNNAITIALREKYIHNGDKVVMVAGIPLHSPVMLNTIRVHVISTILGKGTQGIGKMCTGKIFLAEKVQDAQRVGQFKTDLIVVTKTLDAKFSPILPLVKGIILQEYSTLSREEILAKNPEIVMITGVANALTSLENDILVSIDGEEKLIYEGNVEEK</sequence>
<dbReference type="InterPro" id="IPR015806">
    <property type="entry name" value="Pyrv_Knase_insert_dom_sf"/>
</dbReference>
<dbReference type="GO" id="GO:0006950">
    <property type="term" value="P:response to stress"/>
    <property type="evidence" value="ECO:0007669"/>
    <property type="project" value="UniProtKB-ARBA"/>
</dbReference>
<feature type="domain" description="Pyruvate kinase barrel" evidence="18">
    <location>
        <begin position="4"/>
        <end position="325"/>
    </location>
</feature>
<keyword evidence="15 21" id="KW-0670">Pyruvate</keyword>
<keyword evidence="11" id="KW-0067">ATP-binding</keyword>
<protein>
    <recommendedName>
        <fullName evidence="6 16">Pyruvate kinase</fullName>
        <ecNumber evidence="6 16">2.7.1.40</ecNumber>
    </recommendedName>
</protein>
<dbReference type="Pfam" id="PF00224">
    <property type="entry name" value="PK"/>
    <property type="match status" value="1"/>
</dbReference>
<dbReference type="Proteomes" id="UP000230821">
    <property type="component" value="Unassembled WGS sequence"/>
</dbReference>
<comment type="cofactor">
    <cofactor evidence="2">
        <name>K(+)</name>
        <dbReference type="ChEBI" id="CHEBI:29103"/>
    </cofactor>
</comment>
<dbReference type="Pfam" id="PF02887">
    <property type="entry name" value="PK_C"/>
    <property type="match status" value="1"/>
</dbReference>
<gene>
    <name evidence="21" type="primary">pyk</name>
    <name evidence="21" type="ORF">CSA56_10375</name>
</gene>
<evidence type="ECO:0000259" key="20">
    <source>
        <dbReference type="Pfam" id="PF02887"/>
    </source>
</evidence>
<keyword evidence="7 17" id="KW-0808">Transferase</keyword>
<evidence type="ECO:0000256" key="6">
    <source>
        <dbReference type="ARBA" id="ARBA00012142"/>
    </source>
</evidence>
<evidence type="ECO:0000256" key="3">
    <source>
        <dbReference type="ARBA" id="ARBA00004997"/>
    </source>
</evidence>
<comment type="similarity">
    <text evidence="4">In the C-terminal section; belongs to the PEP-utilizing enzyme family.</text>
</comment>
<dbReference type="NCBIfam" id="TIGR01064">
    <property type="entry name" value="pyruv_kin"/>
    <property type="match status" value="1"/>
</dbReference>
<keyword evidence="9" id="KW-0547">Nucleotide-binding</keyword>
<evidence type="ECO:0000256" key="9">
    <source>
        <dbReference type="ARBA" id="ARBA00022741"/>
    </source>
</evidence>
<dbReference type="NCBIfam" id="NF004491">
    <property type="entry name" value="PRK05826.1"/>
    <property type="match status" value="1"/>
</dbReference>
<keyword evidence="8" id="KW-0479">Metal-binding</keyword>
<dbReference type="GO" id="GO:0005524">
    <property type="term" value="F:ATP binding"/>
    <property type="evidence" value="ECO:0007669"/>
    <property type="project" value="UniProtKB-KW"/>
</dbReference>
<dbReference type="InterPro" id="IPR015813">
    <property type="entry name" value="Pyrv/PenolPyrv_kinase-like_dom"/>
</dbReference>
<dbReference type="SUPFAM" id="SSF50800">
    <property type="entry name" value="PK beta-barrel domain-like"/>
    <property type="match status" value="1"/>
</dbReference>
<reference evidence="21 22" key="1">
    <citation type="submission" date="2017-10" db="EMBL/GenBank/DDBJ databases">
        <title>Novel microbial diversity and functional potential in the marine mammal oral microbiome.</title>
        <authorList>
            <person name="Dudek N.K."/>
            <person name="Sun C.L."/>
            <person name="Burstein D."/>
            <person name="Kantor R.S."/>
            <person name="Aliaga Goltsman D.S."/>
            <person name="Bik E.M."/>
            <person name="Thomas B.C."/>
            <person name="Banfield J.F."/>
            <person name="Relman D.A."/>
        </authorList>
    </citation>
    <scope>NUCLEOTIDE SEQUENCE [LARGE SCALE GENOMIC DNA]</scope>
    <source>
        <strain evidence="21">DOLJORAL78_47_16</strain>
    </source>
</reference>
<keyword evidence="10 17" id="KW-0418">Kinase</keyword>
<evidence type="ECO:0000256" key="12">
    <source>
        <dbReference type="ARBA" id="ARBA00022842"/>
    </source>
</evidence>
<evidence type="ECO:0000313" key="21">
    <source>
        <dbReference type="EMBL" id="PIE33723.1"/>
    </source>
</evidence>
<keyword evidence="13" id="KW-0630">Potassium</keyword>
<dbReference type="InterPro" id="IPR001697">
    <property type="entry name" value="Pyr_Knase"/>
</dbReference>
<dbReference type="InterPro" id="IPR015793">
    <property type="entry name" value="Pyrv_Knase_brl"/>
</dbReference>
<comment type="similarity">
    <text evidence="5 17">Belongs to the pyruvate kinase family.</text>
</comment>
<dbReference type="InterPro" id="IPR036637">
    <property type="entry name" value="Phosphohistidine_dom_sf"/>
</dbReference>